<accession>A0ABY4CHJ6</accession>
<dbReference type="Pfam" id="PF00107">
    <property type="entry name" value="ADH_zinc_N"/>
    <property type="match status" value="1"/>
</dbReference>
<dbReference type="InterPro" id="IPR013149">
    <property type="entry name" value="ADH-like_C"/>
</dbReference>
<dbReference type="EMBL" id="CP089291">
    <property type="protein sequence ID" value="UOF89980.1"/>
    <property type="molecule type" value="Genomic_DNA"/>
</dbReference>
<evidence type="ECO:0000259" key="1">
    <source>
        <dbReference type="SMART" id="SM00829"/>
    </source>
</evidence>
<dbReference type="Proteomes" id="UP000830167">
    <property type="component" value="Chromosome"/>
</dbReference>
<dbReference type="InterPro" id="IPR020843">
    <property type="entry name" value="ER"/>
</dbReference>
<gene>
    <name evidence="2" type="ORF">LSG31_19255</name>
</gene>
<dbReference type="SUPFAM" id="SSF50129">
    <property type="entry name" value="GroES-like"/>
    <property type="match status" value="1"/>
</dbReference>
<dbReference type="SMART" id="SM00829">
    <property type="entry name" value="PKS_ER"/>
    <property type="match status" value="1"/>
</dbReference>
<dbReference type="InterPro" id="IPR036291">
    <property type="entry name" value="NAD(P)-bd_dom_sf"/>
</dbReference>
<dbReference type="Gene3D" id="3.90.180.10">
    <property type="entry name" value="Medium-chain alcohol dehydrogenases, catalytic domain"/>
    <property type="match status" value="1"/>
</dbReference>
<keyword evidence="3" id="KW-1185">Reference proteome</keyword>
<dbReference type="GO" id="GO:0043958">
    <property type="term" value="F:acryloyl-CoA reductase (NADH) activity"/>
    <property type="evidence" value="ECO:0007669"/>
    <property type="project" value="UniProtKB-EC"/>
</dbReference>
<dbReference type="Pfam" id="PF08240">
    <property type="entry name" value="ADH_N"/>
    <property type="match status" value="1"/>
</dbReference>
<keyword evidence="2" id="KW-0560">Oxidoreductase</keyword>
<evidence type="ECO:0000313" key="3">
    <source>
        <dbReference type="Proteomes" id="UP000830167"/>
    </source>
</evidence>
<dbReference type="PANTHER" id="PTHR43677:SF1">
    <property type="entry name" value="ACRYLYL-COA REDUCTASE ACUI-RELATED"/>
    <property type="match status" value="1"/>
</dbReference>
<organism evidence="2 3">
    <name type="scientific">Fodinisporobacter ferrooxydans</name>
    <dbReference type="NCBI Taxonomy" id="2901836"/>
    <lineage>
        <taxon>Bacteria</taxon>
        <taxon>Bacillati</taxon>
        <taxon>Bacillota</taxon>
        <taxon>Bacilli</taxon>
        <taxon>Bacillales</taxon>
        <taxon>Alicyclobacillaceae</taxon>
        <taxon>Fodinisporobacter</taxon>
    </lineage>
</organism>
<dbReference type="InterPro" id="IPR014188">
    <property type="entry name" value="Acrylyl-CoA_reductase_AcuI"/>
</dbReference>
<reference evidence="2" key="1">
    <citation type="submission" date="2021-12" db="EMBL/GenBank/DDBJ databases">
        <title>Alicyclobacillaceae gen. nov., sp. nov., isolated from chalcocite enrichment system.</title>
        <authorList>
            <person name="Jiang Z."/>
        </authorList>
    </citation>
    <scope>NUCLEOTIDE SEQUENCE</scope>
    <source>
        <strain evidence="2">MYW30-H2</strain>
    </source>
</reference>
<name>A0ABY4CHJ6_9BACL</name>
<dbReference type="SUPFAM" id="SSF51735">
    <property type="entry name" value="NAD(P)-binding Rossmann-fold domains"/>
    <property type="match status" value="1"/>
</dbReference>
<feature type="domain" description="Enoyl reductase (ER)" evidence="1">
    <location>
        <begin position="13"/>
        <end position="327"/>
    </location>
</feature>
<dbReference type="NCBIfam" id="TIGR02823">
    <property type="entry name" value="oxido_YhdH"/>
    <property type="match status" value="1"/>
</dbReference>
<dbReference type="RefSeq" id="WP_347436675.1">
    <property type="nucleotide sequence ID" value="NZ_CP089291.1"/>
</dbReference>
<dbReference type="InterPro" id="IPR011032">
    <property type="entry name" value="GroES-like_sf"/>
</dbReference>
<dbReference type="CDD" id="cd08289">
    <property type="entry name" value="MDR_yhfp_like"/>
    <property type="match status" value="1"/>
</dbReference>
<dbReference type="InterPro" id="IPR051397">
    <property type="entry name" value="Zn-ADH-like_protein"/>
</dbReference>
<dbReference type="PANTHER" id="PTHR43677">
    <property type="entry name" value="SHORT-CHAIN DEHYDROGENASE/REDUCTASE"/>
    <property type="match status" value="1"/>
</dbReference>
<evidence type="ECO:0000313" key="2">
    <source>
        <dbReference type="EMBL" id="UOF89980.1"/>
    </source>
</evidence>
<dbReference type="EC" id="1.3.1.95" evidence="2"/>
<sequence length="332" mass="36001">MEAFQALVVNKREDMFAVSLQEMSFAELPEGEVLIRVMYSSVNYKDGLAADPNGRIVRSYPFVPGIDLAGIVESSEDSRFAKGDQVLVTGYDMGVSHFGGFSQFARVRADWVVPLPEALTLKAAMVFGTAGFTAALSIHKLEQNGIRPEKGTILVTGATGGVGSMAVAMLAKRGYHVAASTGKTEEHAYLQNLGAKEILHRTEVSPESFRPLDKQRWAAAVDPVGGRTLAYILSTTQYGGSVAVSGLTGGTDVPTTVFPFILRGINLLGIDSVYCPMDIRMQVWNQMANEWKPETLLQEIGQEIPLEQLPNVLPEILKGNVRGRTIVNVGER</sequence>
<dbReference type="InterPro" id="IPR013154">
    <property type="entry name" value="ADH-like_N"/>
</dbReference>
<protein>
    <submittedName>
        <fullName evidence="2">Acryloyl-CoA reductase</fullName>
        <ecNumber evidence="2">1.3.1.95</ecNumber>
    </submittedName>
</protein>
<dbReference type="Gene3D" id="3.40.50.720">
    <property type="entry name" value="NAD(P)-binding Rossmann-like Domain"/>
    <property type="match status" value="1"/>
</dbReference>
<proteinExistence type="predicted"/>